<evidence type="ECO:0000256" key="3">
    <source>
        <dbReference type="ARBA" id="ARBA00022827"/>
    </source>
</evidence>
<evidence type="ECO:0000313" key="8">
    <source>
        <dbReference type="Proteomes" id="UP000313645"/>
    </source>
</evidence>
<dbReference type="InterPro" id="IPR050446">
    <property type="entry name" value="FAD-oxidoreductase/Apoptosis"/>
</dbReference>
<evidence type="ECO:0000256" key="4">
    <source>
        <dbReference type="ARBA" id="ARBA00023002"/>
    </source>
</evidence>
<dbReference type="PRINTS" id="PR00411">
    <property type="entry name" value="PNDRDTASEI"/>
</dbReference>
<dbReference type="EMBL" id="SJDL01000050">
    <property type="protein sequence ID" value="TBW48305.1"/>
    <property type="molecule type" value="Genomic_DNA"/>
</dbReference>
<protein>
    <submittedName>
        <fullName evidence="7">Pyridine nucleotide-disulfide oxidoreductase</fullName>
    </submittedName>
</protein>
<evidence type="ECO:0000259" key="6">
    <source>
        <dbReference type="Pfam" id="PF14759"/>
    </source>
</evidence>
<dbReference type="InterPro" id="IPR028202">
    <property type="entry name" value="Reductase_C"/>
</dbReference>
<dbReference type="Pfam" id="PF07992">
    <property type="entry name" value="Pyr_redox_2"/>
    <property type="match status" value="1"/>
</dbReference>
<keyword evidence="2" id="KW-0285">Flavoprotein</keyword>
<reference evidence="7 8" key="1">
    <citation type="submission" date="2019-02" db="EMBL/GenBank/DDBJ databases">
        <title>Marinobacter halodurans sp. nov., a marine bacterium isolated from sea tidal flat.</title>
        <authorList>
            <person name="Yoo Y."/>
            <person name="Lee D.W."/>
            <person name="Kim B.S."/>
            <person name="Kim J.-J."/>
        </authorList>
    </citation>
    <scope>NUCLEOTIDE SEQUENCE [LARGE SCALE GENOMIC DNA]</scope>
    <source>
        <strain evidence="7 8">YJ-S3-2</strain>
    </source>
</reference>
<evidence type="ECO:0000313" key="7">
    <source>
        <dbReference type="EMBL" id="TBW48305.1"/>
    </source>
</evidence>
<dbReference type="SUPFAM" id="SSF51905">
    <property type="entry name" value="FAD/NAD(P)-binding domain"/>
    <property type="match status" value="2"/>
</dbReference>
<dbReference type="InterPro" id="IPR023753">
    <property type="entry name" value="FAD/NAD-binding_dom"/>
</dbReference>
<dbReference type="PRINTS" id="PR00368">
    <property type="entry name" value="FADPNR"/>
</dbReference>
<dbReference type="Gene3D" id="3.30.390.30">
    <property type="match status" value="1"/>
</dbReference>
<evidence type="ECO:0000256" key="1">
    <source>
        <dbReference type="ARBA" id="ARBA00001974"/>
    </source>
</evidence>
<evidence type="ECO:0000259" key="5">
    <source>
        <dbReference type="Pfam" id="PF07992"/>
    </source>
</evidence>
<keyword evidence="8" id="KW-1185">Reference proteome</keyword>
<dbReference type="Proteomes" id="UP000313645">
    <property type="component" value="Unassembled WGS sequence"/>
</dbReference>
<comment type="caution">
    <text evidence="7">The sequence shown here is derived from an EMBL/GenBank/DDBJ whole genome shotgun (WGS) entry which is preliminary data.</text>
</comment>
<dbReference type="PANTHER" id="PTHR43557:SF2">
    <property type="entry name" value="RIESKE DOMAIN-CONTAINING PROTEIN-RELATED"/>
    <property type="match status" value="1"/>
</dbReference>
<dbReference type="PROSITE" id="PS51257">
    <property type="entry name" value="PROKAR_LIPOPROTEIN"/>
    <property type="match status" value="1"/>
</dbReference>
<feature type="domain" description="FAD/NAD(P)-binding" evidence="5">
    <location>
        <begin position="3"/>
        <end position="299"/>
    </location>
</feature>
<keyword evidence="4" id="KW-0560">Oxidoreductase</keyword>
<sequence>MKTVVMIGAGQASLSCAAKLRAKGFDGEIILIGDEPKLPYQRPPLSKAYLLGKVEAERLLLRPQSWYEQQQIRLVTATKVMRIDRNNKAVELSDGRVQPYDALVLATGSAARNLPQSMTRSMSGIHTIRDLNDIENLRPELDVARHMVVIGGGYIGLEMAAVAKGLGLEVDVIEAAPNILGRVASKETADYILELHQDQGVTFRVGEQVKELSGDGKIESVVLGNGEAIPTDIVVAGIGAMPRVELAEQAGLEVANGILVNAFGQTSDPDIYAIGDCACYRLQTGDVRLESVGNAIDTGELVAGNILGEEMMYEPKPWFWSDQFDMKLQIAGQISTQDRITVRDVEGEGRSHWYHRDGQLVAVDALNAPRAYLIGRKMVLNGLSPTGEQLANCNQSLKEIFDSL</sequence>
<evidence type="ECO:0000256" key="2">
    <source>
        <dbReference type="ARBA" id="ARBA00022630"/>
    </source>
</evidence>
<accession>A0ABY1ZEB0</accession>
<organism evidence="7 8">
    <name type="scientific">Marinobacter halodurans</name>
    <dbReference type="NCBI Taxonomy" id="2528979"/>
    <lineage>
        <taxon>Bacteria</taxon>
        <taxon>Pseudomonadati</taxon>
        <taxon>Pseudomonadota</taxon>
        <taxon>Gammaproteobacteria</taxon>
        <taxon>Pseudomonadales</taxon>
        <taxon>Marinobacteraceae</taxon>
        <taxon>Marinobacter</taxon>
    </lineage>
</organism>
<name>A0ABY1ZEB0_9GAMM</name>
<dbReference type="Gene3D" id="3.50.50.60">
    <property type="entry name" value="FAD/NAD(P)-binding domain"/>
    <property type="match status" value="2"/>
</dbReference>
<dbReference type="RefSeq" id="WP_131483919.1">
    <property type="nucleotide sequence ID" value="NZ_SJDL01000050.1"/>
</dbReference>
<dbReference type="SUPFAM" id="SSF55424">
    <property type="entry name" value="FAD/NAD-linked reductases, dimerisation (C-terminal) domain"/>
    <property type="match status" value="1"/>
</dbReference>
<dbReference type="PANTHER" id="PTHR43557">
    <property type="entry name" value="APOPTOSIS-INDUCING FACTOR 1"/>
    <property type="match status" value="1"/>
</dbReference>
<dbReference type="Pfam" id="PF14759">
    <property type="entry name" value="Reductase_C"/>
    <property type="match status" value="1"/>
</dbReference>
<dbReference type="InterPro" id="IPR036188">
    <property type="entry name" value="FAD/NAD-bd_sf"/>
</dbReference>
<gene>
    <name evidence="7" type="ORF">EZI54_21385</name>
</gene>
<proteinExistence type="predicted"/>
<comment type="cofactor">
    <cofactor evidence="1">
        <name>FAD</name>
        <dbReference type="ChEBI" id="CHEBI:57692"/>
    </cofactor>
</comment>
<keyword evidence="3" id="KW-0274">FAD</keyword>
<dbReference type="InterPro" id="IPR016156">
    <property type="entry name" value="FAD/NAD-linked_Rdtase_dimer_sf"/>
</dbReference>
<feature type="domain" description="Reductase C-terminal" evidence="6">
    <location>
        <begin position="318"/>
        <end position="400"/>
    </location>
</feature>